<evidence type="ECO:0000313" key="5">
    <source>
        <dbReference type="Proteomes" id="UP000480122"/>
    </source>
</evidence>
<feature type="domain" description="TPM" evidence="3">
    <location>
        <begin position="75"/>
        <end position="192"/>
    </location>
</feature>
<feature type="region of interest" description="Disordered" evidence="1">
    <location>
        <begin position="668"/>
        <end position="700"/>
    </location>
</feature>
<feature type="region of interest" description="Disordered" evidence="1">
    <location>
        <begin position="1"/>
        <end position="25"/>
    </location>
</feature>
<feature type="compositionally biased region" description="Gly residues" evidence="1">
    <location>
        <begin position="668"/>
        <end position="686"/>
    </location>
</feature>
<evidence type="ECO:0000313" key="4">
    <source>
        <dbReference type="EMBL" id="MUN06939.1"/>
    </source>
</evidence>
<gene>
    <name evidence="4" type="ORF">GLX25_07395</name>
</gene>
<feature type="compositionally biased region" description="Basic residues" evidence="1">
    <location>
        <begin position="691"/>
        <end position="700"/>
    </location>
</feature>
<evidence type="ECO:0000256" key="2">
    <source>
        <dbReference type="SAM" id="Phobius"/>
    </source>
</evidence>
<reference evidence="4 5" key="1">
    <citation type="submission" date="2019-11" db="EMBL/GenBank/DDBJ databases">
        <title>Agromyces kandeliae sp. nov., isolated from mangrove soil.</title>
        <authorList>
            <person name="Wang R."/>
        </authorList>
    </citation>
    <scope>NUCLEOTIDE SEQUENCE [LARGE SCALE GENOMIC DNA]</scope>
    <source>
        <strain evidence="4 5">JCM 11431</strain>
    </source>
</reference>
<dbReference type="InterPro" id="IPR007621">
    <property type="entry name" value="TPM_dom"/>
</dbReference>
<comment type="caution">
    <text evidence="4">The sequence shown here is derived from an EMBL/GenBank/DDBJ whole genome shotgun (WGS) entry which is preliminary data.</text>
</comment>
<keyword evidence="5" id="KW-1185">Reference proteome</keyword>
<organism evidence="4 5">
    <name type="scientific">Agromyces luteolus</name>
    <dbReference type="NCBI Taxonomy" id="88373"/>
    <lineage>
        <taxon>Bacteria</taxon>
        <taxon>Bacillati</taxon>
        <taxon>Actinomycetota</taxon>
        <taxon>Actinomycetes</taxon>
        <taxon>Micrococcales</taxon>
        <taxon>Microbacteriaceae</taxon>
        <taxon>Agromyces</taxon>
    </lineage>
</organism>
<dbReference type="AlphaFoldDB" id="A0A7C9LVP6"/>
<dbReference type="Gene3D" id="3.10.310.50">
    <property type="match status" value="1"/>
</dbReference>
<dbReference type="Pfam" id="PF04536">
    <property type="entry name" value="TPM_phosphatase"/>
    <property type="match status" value="1"/>
</dbReference>
<name>A0A7C9LVP6_9MICO</name>
<proteinExistence type="predicted"/>
<protein>
    <recommendedName>
        <fullName evidence="3">TPM domain-containing protein</fullName>
    </recommendedName>
</protein>
<dbReference type="Proteomes" id="UP000480122">
    <property type="component" value="Unassembled WGS sequence"/>
</dbReference>
<dbReference type="EMBL" id="WODA01000014">
    <property type="protein sequence ID" value="MUN06939.1"/>
    <property type="molecule type" value="Genomic_DNA"/>
</dbReference>
<keyword evidence="2" id="KW-0812">Transmembrane</keyword>
<evidence type="ECO:0000259" key="3">
    <source>
        <dbReference type="Pfam" id="PF04536"/>
    </source>
</evidence>
<keyword evidence="2" id="KW-1133">Transmembrane helix</keyword>
<accession>A0A7C9LVP6</accession>
<dbReference type="OrthoDB" id="5105562at2"/>
<sequence>MRSAGPLLSVRPEPVDAPRSTPIDSRHRLRGEGHCRMRSVRTGSIAVAVLVALTLLQSPAAAYAEQPVEFGASPVVDTAGALTPDEEREVEAAIDEAADRSGRQLFVAYVGEFEDPADAGSWATETANDNNMGSEDYLLAVAIDGRAYHLSAAEDASLSAADVDRIAVEVVEPHLRDGDWAAAAIAGAEAIGGGGAPGGGLGWLWIALLVVAAAAVVIAIVIARRRGRAGAPPAEGPPPVPIDELRRRAGGALIGADDAVKTSEEELGFAVASFGDDATADFRAALAAATAKVREAFGLQQRLDDHEPDTEAQQREWYAGILRLTEEAEGLLDAQADRFDALRALEQNAPQALAEVEASIRAAESGIAPAAARLQALSSQYAPTALASVADNPEQARARIAFARDSASEAAAALGRGETGAAAVDIRAAEEAADQARLLAAAVERLAADLDDGDRAVAAGIADLDADVRTARGMSDAALGGLADRVEAEADALRADLGRAGRSPHELAARLDAVNREIDAAIAGARDAAVQAQRARAELDRALLSARSRVQAAEDYLVARRGAVGAEARTRLAEAGRLVVEAQSLTATDAARALAAAQRADQLAGQAMSLAQRDVGGFGGAYGGAAAGGLGVPQGRGASGGDLVGAVLGGILIDSMLGGGRRGGGFGGGGIPGGFGGGRRAPGSFGGSATRSRRGSGGRF</sequence>
<evidence type="ECO:0000256" key="1">
    <source>
        <dbReference type="SAM" id="MobiDB-lite"/>
    </source>
</evidence>
<keyword evidence="2" id="KW-0472">Membrane</keyword>
<feature type="transmembrane region" description="Helical" evidence="2">
    <location>
        <begin position="203"/>
        <end position="223"/>
    </location>
</feature>